<gene>
    <name evidence="3" type="ORF">L210DRAFT_3439420</name>
</gene>
<feature type="region of interest" description="Disordered" evidence="1">
    <location>
        <begin position="568"/>
        <end position="609"/>
    </location>
</feature>
<organism evidence="3 4">
    <name type="scientific">Boletus edulis BED1</name>
    <dbReference type="NCBI Taxonomy" id="1328754"/>
    <lineage>
        <taxon>Eukaryota</taxon>
        <taxon>Fungi</taxon>
        <taxon>Dikarya</taxon>
        <taxon>Basidiomycota</taxon>
        <taxon>Agaricomycotina</taxon>
        <taxon>Agaricomycetes</taxon>
        <taxon>Agaricomycetidae</taxon>
        <taxon>Boletales</taxon>
        <taxon>Boletineae</taxon>
        <taxon>Boletaceae</taxon>
        <taxon>Boletoideae</taxon>
        <taxon>Boletus</taxon>
    </lineage>
</organism>
<feature type="compositionally biased region" description="Basic and acidic residues" evidence="1">
    <location>
        <begin position="767"/>
        <end position="778"/>
    </location>
</feature>
<dbReference type="Pfam" id="PF26093">
    <property type="entry name" value="HTH_TGH"/>
    <property type="match status" value="1"/>
</dbReference>
<dbReference type="GO" id="GO:0003723">
    <property type="term" value="F:RNA binding"/>
    <property type="evidence" value="ECO:0007669"/>
    <property type="project" value="TreeGrafter"/>
</dbReference>
<dbReference type="Proteomes" id="UP001194468">
    <property type="component" value="Unassembled WGS sequence"/>
</dbReference>
<accession>A0AAD4C4Q6</accession>
<evidence type="ECO:0000313" key="4">
    <source>
        <dbReference type="Proteomes" id="UP001194468"/>
    </source>
</evidence>
<dbReference type="InterPro" id="IPR000467">
    <property type="entry name" value="G_patch_dom"/>
</dbReference>
<reference evidence="3" key="2">
    <citation type="journal article" date="2020" name="Nat. Commun.">
        <title>Large-scale genome sequencing of mycorrhizal fungi provides insights into the early evolution of symbiotic traits.</title>
        <authorList>
            <person name="Miyauchi S."/>
            <person name="Kiss E."/>
            <person name="Kuo A."/>
            <person name="Drula E."/>
            <person name="Kohler A."/>
            <person name="Sanchez-Garcia M."/>
            <person name="Morin E."/>
            <person name="Andreopoulos B."/>
            <person name="Barry K.W."/>
            <person name="Bonito G."/>
            <person name="Buee M."/>
            <person name="Carver A."/>
            <person name="Chen C."/>
            <person name="Cichocki N."/>
            <person name="Clum A."/>
            <person name="Culley D."/>
            <person name="Crous P.W."/>
            <person name="Fauchery L."/>
            <person name="Girlanda M."/>
            <person name="Hayes R.D."/>
            <person name="Keri Z."/>
            <person name="LaButti K."/>
            <person name="Lipzen A."/>
            <person name="Lombard V."/>
            <person name="Magnuson J."/>
            <person name="Maillard F."/>
            <person name="Murat C."/>
            <person name="Nolan M."/>
            <person name="Ohm R.A."/>
            <person name="Pangilinan J."/>
            <person name="Pereira M.F."/>
            <person name="Perotto S."/>
            <person name="Peter M."/>
            <person name="Pfister S."/>
            <person name="Riley R."/>
            <person name="Sitrit Y."/>
            <person name="Stielow J.B."/>
            <person name="Szollosi G."/>
            <person name="Zifcakova L."/>
            <person name="Stursova M."/>
            <person name="Spatafora J.W."/>
            <person name="Tedersoo L."/>
            <person name="Vaario L.M."/>
            <person name="Yamada A."/>
            <person name="Yan M."/>
            <person name="Wang P."/>
            <person name="Xu J."/>
            <person name="Bruns T."/>
            <person name="Baldrian P."/>
            <person name="Vilgalys R."/>
            <person name="Dunand C."/>
            <person name="Henrissat B."/>
            <person name="Grigoriev I.V."/>
            <person name="Hibbett D."/>
            <person name="Nagy L.G."/>
            <person name="Martin F.M."/>
        </authorList>
    </citation>
    <scope>NUCLEOTIDE SEQUENCE</scope>
    <source>
        <strain evidence="3">BED1</strain>
    </source>
</reference>
<feature type="domain" description="G-patch" evidence="2">
    <location>
        <begin position="166"/>
        <end position="186"/>
    </location>
</feature>
<feature type="compositionally biased region" description="Basic and acidic residues" evidence="1">
    <location>
        <begin position="630"/>
        <end position="642"/>
    </location>
</feature>
<dbReference type="Pfam" id="PF07713">
    <property type="entry name" value="DUF1604"/>
    <property type="match status" value="1"/>
</dbReference>
<feature type="compositionally biased region" description="Basic and acidic residues" evidence="1">
    <location>
        <begin position="868"/>
        <end position="880"/>
    </location>
</feature>
<comment type="caution">
    <text evidence="3">The sequence shown here is derived from an EMBL/GenBank/DDBJ whole genome shotgun (WGS) entry which is preliminary data.</text>
</comment>
<dbReference type="PROSITE" id="PS50174">
    <property type="entry name" value="G_PATCH"/>
    <property type="match status" value="1"/>
</dbReference>
<name>A0AAD4C4Q6_BOLED</name>
<dbReference type="PANTHER" id="PTHR13384:SF19">
    <property type="entry name" value="G PATCH DOMAIN-CONTAINING PROTEIN 1"/>
    <property type="match status" value="1"/>
</dbReference>
<dbReference type="Pfam" id="PF01585">
    <property type="entry name" value="G-patch"/>
    <property type="match status" value="1"/>
</dbReference>
<dbReference type="AlphaFoldDB" id="A0AAD4C4Q6"/>
<evidence type="ECO:0000256" key="1">
    <source>
        <dbReference type="SAM" id="MobiDB-lite"/>
    </source>
</evidence>
<protein>
    <recommendedName>
        <fullName evidence="2">G-patch domain-containing protein</fullName>
    </recommendedName>
</protein>
<feature type="region of interest" description="Disordered" evidence="1">
    <location>
        <begin position="1"/>
        <end position="26"/>
    </location>
</feature>
<reference evidence="3" key="1">
    <citation type="submission" date="2019-10" db="EMBL/GenBank/DDBJ databases">
        <authorList>
            <consortium name="DOE Joint Genome Institute"/>
            <person name="Kuo A."/>
            <person name="Miyauchi S."/>
            <person name="Kiss E."/>
            <person name="Drula E."/>
            <person name="Kohler A."/>
            <person name="Sanchez-Garcia M."/>
            <person name="Andreopoulos B."/>
            <person name="Barry K.W."/>
            <person name="Bonito G."/>
            <person name="Buee M."/>
            <person name="Carver A."/>
            <person name="Chen C."/>
            <person name="Cichocki N."/>
            <person name="Clum A."/>
            <person name="Culley D."/>
            <person name="Crous P.W."/>
            <person name="Fauchery L."/>
            <person name="Girlanda M."/>
            <person name="Hayes R."/>
            <person name="Keri Z."/>
            <person name="LaButti K."/>
            <person name="Lipzen A."/>
            <person name="Lombard V."/>
            <person name="Magnuson J."/>
            <person name="Maillard F."/>
            <person name="Morin E."/>
            <person name="Murat C."/>
            <person name="Nolan M."/>
            <person name="Ohm R."/>
            <person name="Pangilinan J."/>
            <person name="Pereira M."/>
            <person name="Perotto S."/>
            <person name="Peter M."/>
            <person name="Riley R."/>
            <person name="Sitrit Y."/>
            <person name="Stielow B."/>
            <person name="Szollosi G."/>
            <person name="Zifcakova L."/>
            <person name="Stursova M."/>
            <person name="Spatafora J.W."/>
            <person name="Tedersoo L."/>
            <person name="Vaario L.-M."/>
            <person name="Yamada A."/>
            <person name="Yan M."/>
            <person name="Wang P."/>
            <person name="Xu J."/>
            <person name="Bruns T."/>
            <person name="Baldrian P."/>
            <person name="Vilgalys R."/>
            <person name="Henrissat B."/>
            <person name="Grigoriev I.V."/>
            <person name="Hibbett D."/>
            <person name="Nagy L.G."/>
            <person name="Martin F.M."/>
        </authorList>
    </citation>
    <scope>NUCLEOTIDE SEQUENCE</scope>
    <source>
        <strain evidence="3">BED1</strain>
    </source>
</reference>
<dbReference type="PANTHER" id="PTHR13384">
    <property type="entry name" value="G PATCH DOMAIN-CONTAINING PROTEIN 1"/>
    <property type="match status" value="1"/>
</dbReference>
<dbReference type="GO" id="GO:0005634">
    <property type="term" value="C:nucleus"/>
    <property type="evidence" value="ECO:0007669"/>
    <property type="project" value="TreeGrafter"/>
</dbReference>
<proteinExistence type="predicted"/>
<sequence length="898" mass="98876">MNTAKLKRKLGDLGVDTSSKRPNENFCLIGTPLPPLEKSKDTGEFVPLWKQEVRDEKGRRRLHGAFTGGFSAGYFNTVGSKEGWTPSTFVSSRSDRAKNRATRPEDFMDEEDLAELRADQKLVSEHDEMDILGGTQAEKARRIDIDDSQKDPITLSLEQALLPAPKDSAGGRILKKMGWRPGQGIGPRVTWRQREIQHWRDPDRTGPDVDEEAKKHTYAPKDTPVIVVPRKDNNFHGLGHTRSLGLHASLGTHEQDTQGARLAGGFGLGALNDADEDDLDVYDHAVGPGRSRHAFDISDAHDEERVVIGGRGAKPSGMIIPSPSTHADAPGVFRNGKPVLPGFKLSERPVAEDMWFPLPVVPKGWKPNPEALWEHERAARDEKENIPRFPLPGQPQTHAQWKAGISPDQRGAALGETPLPSAPRSIFEYMSKTDQERIKNIATSRFIGSTTEQESTPLTSTFPSRQPYIPHTEPHVAQAALQGFQPFTSNPNKQSRYTAYLHAHAEPGSGVSITARLPTQTPETYALEMSEFAKAAALFRPVSGAMASRFTSAAVLESGPEIVEGLHTPSAEQTFKEPQPEQKPTAEEEKKEEKKEEEPKVHAARLGMYGPMTREIKPWQPARLLCKRFGVKDPDPEMHFDTPEASTSATEDVSQRPTDATGDAGGVGTEAHLGPAPLRGKRDLANIGLGEDDDQGDDILTYERPPMNIFKAIFASDDEDSGDERDDKDKSPEGDGAEVPISSQPSTVEKPTPAETPIVVTAVADSTDERVVVNDKVDLSTFKPTFVPRDSAGNGKMSTAKEKKSKKSKAALVSFDVDEDGGESLSISTRRETKERDRPKKKRKKHREREEEEVWVEKPPPDIVGDLPAERPRDDHEAMKVGDVVGPPRGRKRAVDFL</sequence>
<dbReference type="GO" id="GO:0006397">
    <property type="term" value="P:mRNA processing"/>
    <property type="evidence" value="ECO:0007669"/>
    <property type="project" value="InterPro"/>
</dbReference>
<evidence type="ECO:0000259" key="2">
    <source>
        <dbReference type="PROSITE" id="PS50174"/>
    </source>
</evidence>
<evidence type="ECO:0000313" key="3">
    <source>
        <dbReference type="EMBL" id="KAF8448838.1"/>
    </source>
</evidence>
<dbReference type="InterPro" id="IPR011666">
    <property type="entry name" value="DUF1604"/>
</dbReference>
<feature type="region of interest" description="Disordered" evidence="1">
    <location>
        <begin position="630"/>
        <end position="898"/>
    </location>
</feature>
<feature type="compositionally biased region" description="Basic and acidic residues" evidence="1">
    <location>
        <begin position="829"/>
        <end position="838"/>
    </location>
</feature>
<feature type="compositionally biased region" description="Polar residues" evidence="1">
    <location>
        <begin position="644"/>
        <end position="657"/>
    </location>
</feature>
<dbReference type="EMBL" id="WHUW01000003">
    <property type="protein sequence ID" value="KAF8448838.1"/>
    <property type="molecule type" value="Genomic_DNA"/>
</dbReference>
<feature type="compositionally biased region" description="Basic and acidic residues" evidence="1">
    <location>
        <begin position="574"/>
        <end position="601"/>
    </location>
</feature>
<keyword evidence="4" id="KW-1185">Reference proteome</keyword>